<dbReference type="EMBL" id="VXBP01008523">
    <property type="protein sequence ID" value="NXO02379.1"/>
    <property type="molecule type" value="Genomic_DNA"/>
</dbReference>
<reference evidence="2 3" key="1">
    <citation type="submission" date="2019-09" db="EMBL/GenBank/DDBJ databases">
        <title>Bird 10,000 Genomes (B10K) Project - Family phase.</title>
        <authorList>
            <person name="Zhang G."/>
        </authorList>
    </citation>
    <scope>NUCLEOTIDE SEQUENCE [LARGE SCALE GENOMIC DNA]</scope>
    <source>
        <strain evidence="2">B10K-DU-002-35</strain>
        <tissue evidence="2">Muscle</tissue>
    </source>
</reference>
<organism evidence="2 3">
    <name type="scientific">Rhinopomastus cyanomelas</name>
    <name type="common">Common scimitarbill</name>
    <dbReference type="NCBI Taxonomy" id="113115"/>
    <lineage>
        <taxon>Eukaryota</taxon>
        <taxon>Metazoa</taxon>
        <taxon>Chordata</taxon>
        <taxon>Craniata</taxon>
        <taxon>Vertebrata</taxon>
        <taxon>Euteleostomi</taxon>
        <taxon>Archelosauria</taxon>
        <taxon>Archosauria</taxon>
        <taxon>Dinosauria</taxon>
        <taxon>Saurischia</taxon>
        <taxon>Theropoda</taxon>
        <taxon>Coelurosauria</taxon>
        <taxon>Aves</taxon>
        <taxon>Neognathae</taxon>
        <taxon>Neoaves</taxon>
        <taxon>Telluraves</taxon>
        <taxon>Coraciimorphae</taxon>
        <taxon>Bucerotiformes</taxon>
        <taxon>Rhinopomastidae</taxon>
        <taxon>Rhinopomastus</taxon>
    </lineage>
</organism>
<comment type="caution">
    <text evidence="2">The sequence shown here is derived from an EMBL/GenBank/DDBJ whole genome shotgun (WGS) entry which is preliminary data.</text>
</comment>
<proteinExistence type="predicted"/>
<evidence type="ECO:0000256" key="1">
    <source>
        <dbReference type="SAM" id="MobiDB-lite"/>
    </source>
</evidence>
<feature type="region of interest" description="Disordered" evidence="1">
    <location>
        <begin position="1"/>
        <end position="42"/>
    </location>
</feature>
<evidence type="ECO:0000313" key="3">
    <source>
        <dbReference type="Proteomes" id="UP000565785"/>
    </source>
</evidence>
<gene>
    <name evidence="2" type="primary">Sbno2_1</name>
    <name evidence="2" type="ORF">RHICYA_R16296</name>
</gene>
<name>A0A7L1NRY4_RHICY</name>
<dbReference type="Proteomes" id="UP000565785">
    <property type="component" value="Unassembled WGS sequence"/>
</dbReference>
<dbReference type="AlphaFoldDB" id="A0A7L1NRY4"/>
<keyword evidence="3" id="KW-1185">Reference proteome</keyword>
<accession>A0A7L1NRY4</accession>
<dbReference type="OrthoDB" id="8943527at2759"/>
<protein>
    <submittedName>
        <fullName evidence="2">SBNO2 protein</fullName>
    </submittedName>
</protein>
<evidence type="ECO:0000313" key="2">
    <source>
        <dbReference type="EMBL" id="NXO02379.1"/>
    </source>
</evidence>
<feature type="non-terminal residue" evidence="2">
    <location>
        <position position="200"/>
    </location>
</feature>
<feature type="non-terminal residue" evidence="2">
    <location>
        <position position="1"/>
    </location>
</feature>
<sequence length="200" mass="21493">LKSTDKGPSAAPLPGPPAAGRGLMPSAQPAMDGGKNYPQLEHQQSGSTLYSIPGFYSQLTLPAMESSVLPDDTRRSCYPASFPASSFPSENQQYFNSPPCFYMNPISRAPFLDTNCAAADPTDFLPKNGDFPQDSSYLDEISNNSLFSSPADSLSDIADPKDFLPADSLNHVPTLWDVNTPQQNTTEVTGCSPSILPIRQ</sequence>